<dbReference type="Pfam" id="PF02608">
    <property type="entry name" value="Bmp"/>
    <property type="match status" value="1"/>
</dbReference>
<dbReference type="Gene3D" id="3.40.50.2300">
    <property type="match status" value="2"/>
</dbReference>
<evidence type="ECO:0000313" key="9">
    <source>
        <dbReference type="Proteomes" id="UP000323521"/>
    </source>
</evidence>
<protein>
    <recommendedName>
        <fullName evidence="7">ABC transporter substrate-binding protein PnrA-like domain-containing protein</fullName>
    </recommendedName>
</protein>
<dbReference type="CDD" id="cd06304">
    <property type="entry name" value="PBP1_BmpA_Med_PnrA-like"/>
    <property type="match status" value="1"/>
</dbReference>
<accession>A0A3G1KTU3</accession>
<organism evidence="8 9">
    <name type="scientific">Formimonas warabiya</name>
    <dbReference type="NCBI Taxonomy" id="1761012"/>
    <lineage>
        <taxon>Bacteria</taxon>
        <taxon>Bacillati</taxon>
        <taxon>Bacillota</taxon>
        <taxon>Clostridia</taxon>
        <taxon>Eubacteriales</taxon>
        <taxon>Peptococcaceae</taxon>
        <taxon>Candidatus Formimonas</taxon>
    </lineage>
</organism>
<evidence type="ECO:0000256" key="6">
    <source>
        <dbReference type="ARBA" id="ARBA00023288"/>
    </source>
</evidence>
<dbReference type="EMBL" id="CP017634">
    <property type="protein sequence ID" value="ATW25850.1"/>
    <property type="molecule type" value="Genomic_DNA"/>
</dbReference>
<comment type="subcellular location">
    <subcellularLocation>
        <location evidence="1">Cell membrane</location>
        <topology evidence="1">Lipid-anchor</topology>
    </subcellularLocation>
</comment>
<name>A0A3G1KTU3_FORW1</name>
<keyword evidence="5" id="KW-0472">Membrane</keyword>
<feature type="domain" description="ABC transporter substrate-binding protein PnrA-like" evidence="7">
    <location>
        <begin position="48"/>
        <end position="337"/>
    </location>
</feature>
<evidence type="ECO:0000256" key="1">
    <source>
        <dbReference type="ARBA" id="ARBA00004193"/>
    </source>
</evidence>
<dbReference type="OrthoDB" id="9769871at2"/>
<dbReference type="InterPro" id="IPR028082">
    <property type="entry name" value="Peripla_BP_I"/>
</dbReference>
<dbReference type="PANTHER" id="PTHR34296:SF2">
    <property type="entry name" value="ABC TRANSPORTER GUANOSINE-BINDING PROTEIN NUPN"/>
    <property type="match status" value="1"/>
</dbReference>
<evidence type="ECO:0000256" key="4">
    <source>
        <dbReference type="ARBA" id="ARBA00022729"/>
    </source>
</evidence>
<keyword evidence="6" id="KW-0449">Lipoprotein</keyword>
<evidence type="ECO:0000256" key="5">
    <source>
        <dbReference type="ARBA" id="ARBA00023136"/>
    </source>
</evidence>
<dbReference type="GO" id="GO:0005886">
    <property type="term" value="C:plasma membrane"/>
    <property type="evidence" value="ECO:0007669"/>
    <property type="project" value="UniProtKB-SubCell"/>
</dbReference>
<proteinExistence type="inferred from homology"/>
<dbReference type="KEGG" id="fwa:DCMF_14705"/>
<keyword evidence="3" id="KW-1003">Cell membrane</keyword>
<evidence type="ECO:0000313" key="8">
    <source>
        <dbReference type="EMBL" id="ATW25850.1"/>
    </source>
</evidence>
<evidence type="ECO:0000256" key="3">
    <source>
        <dbReference type="ARBA" id="ARBA00022475"/>
    </source>
</evidence>
<dbReference type="Proteomes" id="UP000323521">
    <property type="component" value="Chromosome"/>
</dbReference>
<evidence type="ECO:0000256" key="2">
    <source>
        <dbReference type="ARBA" id="ARBA00008610"/>
    </source>
</evidence>
<comment type="similarity">
    <text evidence="2">Belongs to the BMP lipoprotein family.</text>
</comment>
<dbReference type="AlphaFoldDB" id="A0A3G1KTU3"/>
<dbReference type="PROSITE" id="PS51257">
    <property type="entry name" value="PROKAR_LIPOPROTEIN"/>
    <property type="match status" value="1"/>
</dbReference>
<sequence>MMKCKKSNLMITFLVGFALILPFLLTACAGQEKDGKEDSESTGKEPLKVALLLDGNIKDGGWNQLPYEGLMKAVNELGIVGDYTELIPQNEIVAVMRDYANKGYDVIIANGYTFSDALLQVSEEYPDIKFIGTNVPNAGPNLATARIQYGVNGDLAALLLGTMTKTKKVGYVCAVESPQMECEVGNMKKKLQEIDPEIELKGVYTGDWSDVNKAKQAATSLADDGVDIIINNIDGATAAVAQMAKEKGIHVVGWSGDEVGLDPDTILTSMLIRNDIVVYAAIQKILAGGYTPGQSIQFGLDSGALGFGTFGNAVSQETIEMLKKETEGIMNGTIQVNTAVNGWD</sequence>
<dbReference type="PANTHER" id="PTHR34296">
    <property type="entry name" value="TRANSCRIPTIONAL ACTIVATOR PROTEIN MED"/>
    <property type="match status" value="1"/>
</dbReference>
<dbReference type="SUPFAM" id="SSF53822">
    <property type="entry name" value="Periplasmic binding protein-like I"/>
    <property type="match status" value="1"/>
</dbReference>
<dbReference type="InterPro" id="IPR050957">
    <property type="entry name" value="BMP_lipoprotein"/>
</dbReference>
<evidence type="ECO:0000259" key="7">
    <source>
        <dbReference type="Pfam" id="PF02608"/>
    </source>
</evidence>
<gene>
    <name evidence="8" type="ORF">DCMF_14705</name>
</gene>
<reference evidence="8 9" key="1">
    <citation type="submission" date="2016-10" db="EMBL/GenBank/DDBJ databases">
        <title>Complete Genome Sequence of Peptococcaceae strain DCMF.</title>
        <authorList>
            <person name="Edwards R.J."/>
            <person name="Holland S.I."/>
            <person name="Deshpande N.P."/>
            <person name="Wong Y.K."/>
            <person name="Ertan H."/>
            <person name="Manefield M."/>
            <person name="Russell T.L."/>
            <person name="Lee M.J."/>
        </authorList>
    </citation>
    <scope>NUCLEOTIDE SEQUENCE [LARGE SCALE GENOMIC DNA]</scope>
    <source>
        <strain evidence="8 9">DCMF</strain>
    </source>
</reference>
<dbReference type="RefSeq" id="WP_148135113.1">
    <property type="nucleotide sequence ID" value="NZ_CP017634.1"/>
</dbReference>
<keyword evidence="4" id="KW-0732">Signal</keyword>
<keyword evidence="9" id="KW-1185">Reference proteome</keyword>
<dbReference type="InterPro" id="IPR003760">
    <property type="entry name" value="PnrA-like"/>
</dbReference>